<dbReference type="InterPro" id="IPR001387">
    <property type="entry name" value="Cro/C1-type_HTH"/>
</dbReference>
<name>A0A2G6E102_9BACT</name>
<protein>
    <submittedName>
        <fullName evidence="1">Uncharacterized protein</fullName>
    </submittedName>
</protein>
<accession>A0A2G6E102</accession>
<dbReference type="EMBL" id="PDPS01000118">
    <property type="protein sequence ID" value="PID55428.1"/>
    <property type="molecule type" value="Genomic_DNA"/>
</dbReference>
<sequence>MSILKKKIWAKAEYEAFINNVKYLADKNGTSIGQLQRLIGRHNIFRKDVLRPSDKLITKISEFFKVPPEWLCENHGPTPAIPYGEYQPTHKGVKGLCHRLGELRGRIGFKNAKSFSEDLGINYSTYVNYEKNVAPPYDLLLKIHAKYPGVIDFHWLITGEERQDQPTHQPVNLSGLNETDIERLNNVAFILRQQHPLYTAALEQNIDAFHAALKNENKRATLGTPLTTRQRQTEPP</sequence>
<dbReference type="AlphaFoldDB" id="A0A2G6E102"/>
<reference evidence="1 2" key="1">
    <citation type="submission" date="2017-10" db="EMBL/GenBank/DDBJ databases">
        <title>Novel microbial diversity and functional potential in the marine mammal oral microbiome.</title>
        <authorList>
            <person name="Dudek N.K."/>
            <person name="Sun C.L."/>
            <person name="Burstein D."/>
            <person name="Kantor R.S."/>
            <person name="Aliaga Goltsman D.S."/>
            <person name="Bik E.M."/>
            <person name="Thomas B.C."/>
            <person name="Banfield J.F."/>
            <person name="Relman D.A."/>
        </authorList>
    </citation>
    <scope>NUCLEOTIDE SEQUENCE [LARGE SCALE GENOMIC DNA]</scope>
    <source>
        <strain evidence="1">DOLZORAL124_49_17</strain>
    </source>
</reference>
<evidence type="ECO:0000313" key="2">
    <source>
        <dbReference type="Proteomes" id="UP000229740"/>
    </source>
</evidence>
<organism evidence="1 2">
    <name type="scientific">candidate division KSB3 bacterium</name>
    <dbReference type="NCBI Taxonomy" id="2044937"/>
    <lineage>
        <taxon>Bacteria</taxon>
        <taxon>candidate division KSB3</taxon>
    </lineage>
</organism>
<dbReference type="GO" id="GO:0003677">
    <property type="term" value="F:DNA binding"/>
    <property type="evidence" value="ECO:0007669"/>
    <property type="project" value="InterPro"/>
</dbReference>
<dbReference type="InterPro" id="IPR010982">
    <property type="entry name" value="Lambda_DNA-bd_dom_sf"/>
</dbReference>
<gene>
    <name evidence="1" type="ORF">CSB45_16080</name>
</gene>
<dbReference type="Proteomes" id="UP000229740">
    <property type="component" value="Unassembled WGS sequence"/>
</dbReference>
<dbReference type="Gene3D" id="1.10.260.40">
    <property type="entry name" value="lambda repressor-like DNA-binding domains"/>
    <property type="match status" value="1"/>
</dbReference>
<dbReference type="CDD" id="cd00093">
    <property type="entry name" value="HTH_XRE"/>
    <property type="match status" value="1"/>
</dbReference>
<proteinExistence type="predicted"/>
<evidence type="ECO:0000313" key="1">
    <source>
        <dbReference type="EMBL" id="PID55428.1"/>
    </source>
</evidence>
<comment type="caution">
    <text evidence="1">The sequence shown here is derived from an EMBL/GenBank/DDBJ whole genome shotgun (WGS) entry which is preliminary data.</text>
</comment>